<evidence type="ECO:0000256" key="1">
    <source>
        <dbReference type="SAM" id="MobiDB-lite"/>
    </source>
</evidence>
<dbReference type="AlphaFoldDB" id="A0A0F9H2Q6"/>
<feature type="compositionally biased region" description="Polar residues" evidence="1">
    <location>
        <begin position="25"/>
        <end position="34"/>
    </location>
</feature>
<feature type="non-terminal residue" evidence="2">
    <location>
        <position position="34"/>
    </location>
</feature>
<gene>
    <name evidence="2" type="ORF">LCGC14_1755250</name>
</gene>
<feature type="compositionally biased region" description="Basic and acidic residues" evidence="1">
    <location>
        <begin position="11"/>
        <end position="21"/>
    </location>
</feature>
<organism evidence="2">
    <name type="scientific">marine sediment metagenome</name>
    <dbReference type="NCBI Taxonomy" id="412755"/>
    <lineage>
        <taxon>unclassified sequences</taxon>
        <taxon>metagenomes</taxon>
        <taxon>ecological metagenomes</taxon>
    </lineage>
</organism>
<feature type="region of interest" description="Disordered" evidence="1">
    <location>
        <begin position="1"/>
        <end position="34"/>
    </location>
</feature>
<evidence type="ECO:0000313" key="2">
    <source>
        <dbReference type="EMBL" id="KKM05320.1"/>
    </source>
</evidence>
<reference evidence="2" key="1">
    <citation type="journal article" date="2015" name="Nature">
        <title>Complex archaea that bridge the gap between prokaryotes and eukaryotes.</title>
        <authorList>
            <person name="Spang A."/>
            <person name="Saw J.H."/>
            <person name="Jorgensen S.L."/>
            <person name="Zaremba-Niedzwiedzka K."/>
            <person name="Martijn J."/>
            <person name="Lind A.E."/>
            <person name="van Eijk R."/>
            <person name="Schleper C."/>
            <person name="Guy L."/>
            <person name="Ettema T.J."/>
        </authorList>
    </citation>
    <scope>NUCLEOTIDE SEQUENCE</scope>
</reference>
<dbReference type="EMBL" id="LAZR01016247">
    <property type="protein sequence ID" value="KKM05320.1"/>
    <property type="molecule type" value="Genomic_DNA"/>
</dbReference>
<sequence>MSTNQRFALSKAHDDLNKGYEDGFSGSNESHPNT</sequence>
<proteinExistence type="predicted"/>
<comment type="caution">
    <text evidence="2">The sequence shown here is derived from an EMBL/GenBank/DDBJ whole genome shotgun (WGS) entry which is preliminary data.</text>
</comment>
<protein>
    <submittedName>
        <fullName evidence="2">Uncharacterized protein</fullName>
    </submittedName>
</protein>
<name>A0A0F9H2Q6_9ZZZZ</name>
<accession>A0A0F9H2Q6</accession>